<gene>
    <name evidence="2" type="ORF">CCO03_18330</name>
</gene>
<dbReference type="Proteomes" id="UP000196138">
    <property type="component" value="Chromosome"/>
</dbReference>
<dbReference type="PANTHER" id="PTHR43130:SF15">
    <property type="entry name" value="THIJ_PFPI FAMILY PROTEIN (AFU_ORTHOLOGUE AFUA_5G14240)"/>
    <property type="match status" value="1"/>
</dbReference>
<dbReference type="Gene3D" id="3.40.50.880">
    <property type="match status" value="1"/>
</dbReference>
<evidence type="ECO:0000259" key="1">
    <source>
        <dbReference type="Pfam" id="PF01965"/>
    </source>
</evidence>
<dbReference type="CDD" id="cd03139">
    <property type="entry name" value="GATase1_PfpI_2"/>
    <property type="match status" value="1"/>
</dbReference>
<dbReference type="RefSeq" id="WP_087284909.1">
    <property type="nucleotide sequence ID" value="NZ_CP021455.1"/>
</dbReference>
<feature type="domain" description="DJ-1/PfpI" evidence="1">
    <location>
        <begin position="5"/>
        <end position="167"/>
    </location>
</feature>
<dbReference type="EMBL" id="CP021455">
    <property type="protein sequence ID" value="ARU06967.1"/>
    <property type="molecule type" value="Genomic_DNA"/>
</dbReference>
<protein>
    <submittedName>
        <fullName evidence="2">Thiamine biosynthesis protein ThiJ</fullName>
    </submittedName>
</protein>
<dbReference type="InterPro" id="IPR029062">
    <property type="entry name" value="Class_I_gatase-like"/>
</dbReference>
<name>A0A1Y0ETG7_9BURK</name>
<accession>A0A1Y0ETG7</accession>
<reference evidence="2 3" key="1">
    <citation type="submission" date="2017-05" db="EMBL/GenBank/DDBJ databases">
        <authorList>
            <person name="Song R."/>
            <person name="Chenine A.L."/>
            <person name="Ruprecht R.M."/>
        </authorList>
    </citation>
    <scope>NUCLEOTIDE SEQUENCE [LARGE SCALE GENOMIC DNA]</scope>
    <source>
        <strain evidence="2 3">DSM 26136</strain>
    </source>
</reference>
<dbReference type="PANTHER" id="PTHR43130">
    <property type="entry name" value="ARAC-FAMILY TRANSCRIPTIONAL REGULATOR"/>
    <property type="match status" value="1"/>
</dbReference>
<proteinExistence type="predicted"/>
<organism evidence="2 3">
    <name type="scientific">Comamonas serinivorans</name>
    <dbReference type="NCBI Taxonomy" id="1082851"/>
    <lineage>
        <taxon>Bacteria</taxon>
        <taxon>Pseudomonadati</taxon>
        <taxon>Pseudomonadota</taxon>
        <taxon>Betaproteobacteria</taxon>
        <taxon>Burkholderiales</taxon>
        <taxon>Comamonadaceae</taxon>
        <taxon>Comamonas</taxon>
    </lineage>
</organism>
<evidence type="ECO:0000313" key="2">
    <source>
        <dbReference type="EMBL" id="ARU06967.1"/>
    </source>
</evidence>
<dbReference type="InterPro" id="IPR002818">
    <property type="entry name" value="DJ-1/PfpI"/>
</dbReference>
<evidence type="ECO:0000313" key="3">
    <source>
        <dbReference type="Proteomes" id="UP000196138"/>
    </source>
</evidence>
<dbReference type="SUPFAM" id="SSF52317">
    <property type="entry name" value="Class I glutamine amidotransferase-like"/>
    <property type="match status" value="1"/>
</dbReference>
<sequence>MTTGVLLFDDVEELDFVGPWEMLTMWQQVAGGPPCVTVSATGAPVRCAKGLSVVPQHSFATCPPLDVLLVPGGQGTRREVGNPELLAFVRQQAARAQAVLSVCTGAFVLHAAGLLSGKRATTHWASLQRLRDLGDVNVVEARWVRDGDTWTAAGVSAGMDMALAFIAATAGEAVAGKVQLAAEYYPDGVRHGGPAAHTLAPRYAHTAGESP</sequence>
<dbReference type="KEGG" id="cser:CCO03_18330"/>
<keyword evidence="3" id="KW-1185">Reference proteome</keyword>
<dbReference type="OrthoDB" id="9794896at2"/>
<dbReference type="InterPro" id="IPR052158">
    <property type="entry name" value="INH-QAR"/>
</dbReference>
<dbReference type="Pfam" id="PF01965">
    <property type="entry name" value="DJ-1_PfpI"/>
    <property type="match status" value="1"/>
</dbReference>
<dbReference type="AlphaFoldDB" id="A0A1Y0ETG7"/>